<keyword evidence="9" id="KW-1185">Reference proteome</keyword>
<feature type="transmembrane region" description="Helical" evidence="6">
    <location>
        <begin position="327"/>
        <end position="347"/>
    </location>
</feature>
<feature type="transmembrane region" description="Helical" evidence="6">
    <location>
        <begin position="711"/>
        <end position="732"/>
    </location>
</feature>
<feature type="domain" description="Amino acid transporter transmembrane" evidence="7">
    <location>
        <begin position="34"/>
        <end position="474"/>
    </location>
</feature>
<gene>
    <name evidence="8" type="ORF">AGLY_014571</name>
</gene>
<name>A0A6G0T5I4_APHGL</name>
<sequence>MVKKVKTKATGTKTDNGAAIQVEVAADNPDTEKHNISNMEAMMHMIKSTIGGGFLAMPEAFHNAGLLVGSIGIVVLGIAVLNMMSFIVRCSQILRSGKYAAAILAEQNKNKNNDEDVEEEHNKLPNKQNNGRELLLPPMDYPDTVEAVFKYGSGGRFAHWGPFAKKFTTISLILTYYGVNIIYVCVVASTSKQLIDLHTAGGAVGTWSHSLHDLSIRWYPLAVAVLIIPMGMVQIIKYLVPFSVIANGLISAGTVAMFYFIFTNDGGRNPLREDEVSKLVVWPMTRWSLFAGSALCSMEGVGMLMHIENSMKNPLGLAGPPSYTLHWSMVIIVLLNGALGFFGYIRYGERCLGSLPLNLPSDNSLSEAVKVVVTLGILMTYGLQLTVTADLVWQWIKRKAAKNTIRKHGSKAVIIEKTTKSLEYNVMRFILIIGTATVVPDVGPMISLVGSVGFSVLGLIVPAVLETVWYWNPKSEDDFEENLQEMNSYDSAAVEDGNGLASAAVLTVKVAKTDKATRNLAIRRTLRHVKNTLFALTGGAFYNIREIITQTPGHSSVEDFTETSVMKHTVSSNGRGGDGNNGNDGDGNVGTQGWRHDKGGKKQLPYDPFQMRDSSNSTTATGALLHLIKSSLGSGVLAMPNAFKNGGLIFGLFGTAAIGTLCAHCIYLLVLCSQTLARRTRRPALGFADTAYLAFKTGPHRFRAWASFAKGFVNGALFCTYYFGNCVYVILVSASFKQVADNHMPEEYHYSIRTWILCLALPILPLGIIRSLRVLVPFSAVATTFILVGLGCSMTWVVLGVSPFSSKEAVLAAVPLPDMASRPWVGTIAHMPLFFSTVVFAMEGIGTVLPIENSMRHPEHFLRARPCGVLNAAMTLVVFLYSMAGFLGYLRFGNTTEGSITLNLPNDLFAEAVKIMVTLSILFSYGLQFCVPSEIVWSRLGPWLHKRKLNAKYSMSKTDKETSTVSTIAGTIVTMTTVTSTMNTTINEKKQTEEEMDEQEYFMSWEYYFVLLLSYPTLPPSSLYLGQCSSPSWDFCVRLQFIWFYFGIITTIMMNLTRTQIQKTI</sequence>
<feature type="region of interest" description="Disordered" evidence="5">
    <location>
        <begin position="569"/>
        <end position="603"/>
    </location>
</feature>
<comment type="caution">
    <text evidence="8">The sequence shown here is derived from an EMBL/GenBank/DDBJ whole genome shotgun (WGS) entry which is preliminary data.</text>
</comment>
<feature type="transmembrane region" description="Helical" evidence="6">
    <location>
        <begin position="218"/>
        <end position="236"/>
    </location>
</feature>
<evidence type="ECO:0000313" key="8">
    <source>
        <dbReference type="EMBL" id="KAE9525157.1"/>
    </source>
</evidence>
<feature type="transmembrane region" description="Helical" evidence="6">
    <location>
        <begin position="912"/>
        <end position="937"/>
    </location>
</feature>
<dbReference type="EMBL" id="VYZN01000064">
    <property type="protein sequence ID" value="KAE9525157.1"/>
    <property type="molecule type" value="Genomic_DNA"/>
</dbReference>
<dbReference type="InterPro" id="IPR013057">
    <property type="entry name" value="AA_transpt_TM"/>
</dbReference>
<dbReference type="PANTHER" id="PTHR22950">
    <property type="entry name" value="AMINO ACID TRANSPORTER"/>
    <property type="match status" value="1"/>
</dbReference>
<accession>A0A6G0T5I4</accession>
<feature type="transmembrane region" description="Helical" evidence="6">
    <location>
        <begin position="869"/>
        <end position="892"/>
    </location>
</feature>
<evidence type="ECO:0000259" key="7">
    <source>
        <dbReference type="Pfam" id="PF01490"/>
    </source>
</evidence>
<dbReference type="GO" id="GO:0015179">
    <property type="term" value="F:L-amino acid transmembrane transporter activity"/>
    <property type="evidence" value="ECO:0007669"/>
    <property type="project" value="TreeGrafter"/>
</dbReference>
<dbReference type="OrthoDB" id="1684102at2759"/>
<evidence type="ECO:0000256" key="5">
    <source>
        <dbReference type="SAM" id="MobiDB-lite"/>
    </source>
</evidence>
<dbReference type="Pfam" id="PF01490">
    <property type="entry name" value="Aa_trans"/>
    <property type="match status" value="2"/>
</dbReference>
<proteinExistence type="predicted"/>
<protein>
    <recommendedName>
        <fullName evidence="7">Amino acid transporter transmembrane domain-containing protein</fullName>
    </recommendedName>
</protein>
<evidence type="ECO:0000256" key="3">
    <source>
        <dbReference type="ARBA" id="ARBA00022989"/>
    </source>
</evidence>
<dbReference type="GO" id="GO:0005774">
    <property type="term" value="C:vacuolar membrane"/>
    <property type="evidence" value="ECO:0007669"/>
    <property type="project" value="TreeGrafter"/>
</dbReference>
<evidence type="ECO:0000313" key="9">
    <source>
        <dbReference type="Proteomes" id="UP000475862"/>
    </source>
</evidence>
<feature type="transmembrane region" description="Helical" evidence="6">
    <location>
        <begin position="752"/>
        <end position="769"/>
    </location>
</feature>
<evidence type="ECO:0000256" key="1">
    <source>
        <dbReference type="ARBA" id="ARBA00004141"/>
    </source>
</evidence>
<comment type="subcellular location">
    <subcellularLocation>
        <location evidence="1">Membrane</location>
        <topology evidence="1">Multi-pass membrane protein</topology>
    </subcellularLocation>
</comment>
<feature type="domain" description="Amino acid transporter transmembrane" evidence="7">
    <location>
        <begin position="618"/>
        <end position="978"/>
    </location>
</feature>
<evidence type="ECO:0000256" key="4">
    <source>
        <dbReference type="ARBA" id="ARBA00023136"/>
    </source>
</evidence>
<feature type="transmembrane region" description="Helical" evidence="6">
    <location>
        <begin position="649"/>
        <end position="672"/>
    </location>
</feature>
<evidence type="ECO:0000256" key="2">
    <source>
        <dbReference type="ARBA" id="ARBA00022692"/>
    </source>
</evidence>
<feature type="transmembrane region" description="Helical" evidence="6">
    <location>
        <begin position="64"/>
        <end position="88"/>
    </location>
</feature>
<feature type="compositionally biased region" description="Gly residues" evidence="5">
    <location>
        <begin position="574"/>
        <end position="590"/>
    </location>
</feature>
<keyword evidence="4 6" id="KW-0472">Membrane</keyword>
<evidence type="ECO:0000256" key="6">
    <source>
        <dbReference type="SAM" id="Phobius"/>
    </source>
</evidence>
<feature type="transmembrane region" description="Helical" evidence="6">
    <location>
        <begin position="1037"/>
        <end position="1056"/>
    </location>
</feature>
<feature type="transmembrane region" description="Helical" evidence="6">
    <location>
        <begin position="242"/>
        <end position="262"/>
    </location>
</feature>
<dbReference type="PANTHER" id="PTHR22950:SF494">
    <property type="entry name" value="GH04538P"/>
    <property type="match status" value="1"/>
</dbReference>
<keyword evidence="3 6" id="KW-1133">Transmembrane helix</keyword>
<feature type="transmembrane region" description="Helical" evidence="6">
    <location>
        <begin position="781"/>
        <end position="804"/>
    </location>
</feature>
<keyword evidence="2 6" id="KW-0812">Transmembrane</keyword>
<dbReference type="Proteomes" id="UP000475862">
    <property type="component" value="Unassembled WGS sequence"/>
</dbReference>
<feature type="transmembrane region" description="Helical" evidence="6">
    <location>
        <begin position="287"/>
        <end position="307"/>
    </location>
</feature>
<feature type="transmembrane region" description="Helical" evidence="6">
    <location>
        <begin position="1005"/>
        <end position="1025"/>
    </location>
</feature>
<feature type="transmembrane region" description="Helical" evidence="6">
    <location>
        <begin position="824"/>
        <end position="849"/>
    </location>
</feature>
<dbReference type="AlphaFoldDB" id="A0A6G0T5I4"/>
<organism evidence="8 9">
    <name type="scientific">Aphis glycines</name>
    <name type="common">Soybean aphid</name>
    <dbReference type="NCBI Taxonomy" id="307491"/>
    <lineage>
        <taxon>Eukaryota</taxon>
        <taxon>Metazoa</taxon>
        <taxon>Ecdysozoa</taxon>
        <taxon>Arthropoda</taxon>
        <taxon>Hexapoda</taxon>
        <taxon>Insecta</taxon>
        <taxon>Pterygota</taxon>
        <taxon>Neoptera</taxon>
        <taxon>Paraneoptera</taxon>
        <taxon>Hemiptera</taxon>
        <taxon>Sternorrhyncha</taxon>
        <taxon>Aphidomorpha</taxon>
        <taxon>Aphidoidea</taxon>
        <taxon>Aphididae</taxon>
        <taxon>Aphidini</taxon>
        <taxon>Aphis</taxon>
        <taxon>Aphis</taxon>
    </lineage>
</organism>
<reference evidence="8 9" key="1">
    <citation type="submission" date="2019-08" db="EMBL/GenBank/DDBJ databases">
        <title>The genome of the soybean aphid Biotype 1, its phylome, world population structure and adaptation to the North American continent.</title>
        <authorList>
            <person name="Giordano R."/>
            <person name="Donthu R.K."/>
            <person name="Hernandez A.G."/>
            <person name="Wright C.L."/>
            <person name="Zimin A.V."/>
        </authorList>
    </citation>
    <scope>NUCLEOTIDE SEQUENCE [LARGE SCALE GENOMIC DNA]</scope>
    <source>
        <tissue evidence="8">Whole aphids</tissue>
    </source>
</reference>